<protein>
    <recommendedName>
        <fullName evidence="5">DUF2335 domain-containing protein</fullName>
    </recommendedName>
</protein>
<evidence type="ECO:0008006" key="5">
    <source>
        <dbReference type="Google" id="ProtNLM"/>
    </source>
</evidence>
<feature type="region of interest" description="Disordered" evidence="1">
    <location>
        <begin position="1"/>
        <end position="28"/>
    </location>
</feature>
<dbReference type="KEGG" id="ddc:Dd586_1695"/>
<keyword evidence="4" id="KW-1185">Reference proteome</keyword>
<proteinExistence type="predicted"/>
<evidence type="ECO:0000256" key="1">
    <source>
        <dbReference type="SAM" id="MobiDB-lite"/>
    </source>
</evidence>
<gene>
    <name evidence="3" type="ordered locus">Dd586_1695</name>
</gene>
<evidence type="ECO:0000313" key="4">
    <source>
        <dbReference type="Proteomes" id="UP000001446"/>
    </source>
</evidence>
<keyword evidence="2" id="KW-0472">Membrane</keyword>
<dbReference type="STRING" id="590409.Dd586_1695"/>
<reference evidence="3" key="1">
    <citation type="submission" date="2009-12" db="EMBL/GenBank/DDBJ databases">
        <title>Complete sequence of Dickeya dadantii Ech586.</title>
        <authorList>
            <consortium name="US DOE Joint Genome Institute"/>
            <person name="Lucas S."/>
            <person name="Copeland A."/>
            <person name="Lapidus A."/>
            <person name="Glavina del Rio T."/>
            <person name="Tice H."/>
            <person name="Bruce D."/>
            <person name="Goodwin L."/>
            <person name="Pitluck S."/>
            <person name="Munk A.C."/>
            <person name="Brettin T."/>
            <person name="Detter J.C."/>
            <person name="Han C."/>
            <person name="Tapia R."/>
            <person name="Larimer F."/>
            <person name="Land M."/>
            <person name="Hauser L."/>
            <person name="Kyrpides N."/>
            <person name="Mikhailova N."/>
            <person name="Balakrishnan V."/>
            <person name="Glasner J."/>
            <person name="Perna N.T."/>
        </authorList>
    </citation>
    <scope>NUCLEOTIDE SEQUENCE [LARGE SCALE GENOMIC DNA]</scope>
    <source>
        <strain evidence="3">Ech586</strain>
    </source>
</reference>
<evidence type="ECO:0000256" key="2">
    <source>
        <dbReference type="SAM" id="Phobius"/>
    </source>
</evidence>
<dbReference type="InterPro" id="IPR019284">
    <property type="entry name" value="RP532"/>
</dbReference>
<dbReference type="eggNOG" id="COG5346">
    <property type="taxonomic scope" value="Bacteria"/>
</dbReference>
<evidence type="ECO:0000313" key="3">
    <source>
        <dbReference type="EMBL" id="ACZ76561.1"/>
    </source>
</evidence>
<feature type="transmembrane region" description="Helical" evidence="2">
    <location>
        <begin position="141"/>
        <end position="160"/>
    </location>
</feature>
<dbReference type="Pfam" id="PF10097">
    <property type="entry name" value="DUF2335"/>
    <property type="match status" value="1"/>
</dbReference>
<dbReference type="Proteomes" id="UP000001446">
    <property type="component" value="Chromosome"/>
</dbReference>
<feature type="transmembrane region" description="Helical" evidence="2">
    <location>
        <begin position="117"/>
        <end position="135"/>
    </location>
</feature>
<organism evidence="3 4">
    <name type="scientific">Dickeya zeae (strain Ech586)</name>
    <name type="common">Dickeya dadantii (strain Ech586)</name>
    <dbReference type="NCBI Taxonomy" id="590409"/>
    <lineage>
        <taxon>Bacteria</taxon>
        <taxon>Pseudomonadati</taxon>
        <taxon>Pseudomonadota</taxon>
        <taxon>Gammaproteobacteria</taxon>
        <taxon>Enterobacterales</taxon>
        <taxon>Pectobacteriaceae</taxon>
        <taxon>Dickeya</taxon>
        <taxon>Dickeya parazeae</taxon>
    </lineage>
</organism>
<dbReference type="EMBL" id="CP001836">
    <property type="protein sequence ID" value="ACZ76561.1"/>
    <property type="molecule type" value="Genomic_DNA"/>
</dbReference>
<accession>D2BXV7</accession>
<sequence>MHTEEEKELSQGLQNADTQNRENEEAQALAEKVESTLIENPVFLERLLARPQIQAIVSSTFFRGPLPPPEMLKEYDDIVPNGAERIMAKSEREQAHRHRITEKGLDGEISRDKRGQWMAFAITMTILAIATFFAWKGEMVFAGTLITLDLIGLASVFVIGRYRPSNNNE</sequence>
<name>D2BXV7_DICZ5</name>
<dbReference type="AlphaFoldDB" id="D2BXV7"/>
<dbReference type="HOGENOM" id="CLU_124439_2_0_6"/>
<keyword evidence="2" id="KW-1133">Transmembrane helix</keyword>
<keyword evidence="2" id="KW-0812">Transmembrane</keyword>